<comment type="caution">
    <text evidence="2">The sequence shown here is derived from an EMBL/GenBank/DDBJ whole genome shotgun (WGS) entry which is preliminary data.</text>
</comment>
<keyword evidence="1" id="KW-0732">Signal</keyword>
<dbReference type="RefSeq" id="XP_060411373.1">
    <property type="nucleotide sequence ID" value="XM_060552332.1"/>
</dbReference>
<feature type="signal peptide" evidence="1">
    <location>
        <begin position="1"/>
        <end position="21"/>
    </location>
</feature>
<protein>
    <recommendedName>
        <fullName evidence="4">Secreted protein</fullName>
    </recommendedName>
</protein>
<name>A0AAD8PUH3_9PEZI</name>
<accession>A0AAD8PUH3</accession>
<feature type="chain" id="PRO_5042030923" description="Secreted protein" evidence="1">
    <location>
        <begin position="22"/>
        <end position="167"/>
    </location>
</feature>
<keyword evidence="3" id="KW-1185">Reference proteome</keyword>
<reference evidence="2" key="1">
    <citation type="submission" date="2021-06" db="EMBL/GenBank/DDBJ databases">
        <title>Comparative genomics, transcriptomics and evolutionary studies reveal genomic signatures of adaptation to plant cell wall in hemibiotrophic fungi.</title>
        <authorList>
            <consortium name="DOE Joint Genome Institute"/>
            <person name="Baroncelli R."/>
            <person name="Diaz J.F."/>
            <person name="Benocci T."/>
            <person name="Peng M."/>
            <person name="Battaglia E."/>
            <person name="Haridas S."/>
            <person name="Andreopoulos W."/>
            <person name="Labutti K."/>
            <person name="Pangilinan J."/>
            <person name="Floch G.L."/>
            <person name="Makela M.R."/>
            <person name="Henrissat B."/>
            <person name="Grigoriev I.V."/>
            <person name="Crouch J.A."/>
            <person name="De Vries R.P."/>
            <person name="Sukno S.A."/>
            <person name="Thon M.R."/>
        </authorList>
    </citation>
    <scope>NUCLEOTIDE SEQUENCE</scope>
    <source>
        <strain evidence="2">CBS 125086</strain>
    </source>
</reference>
<evidence type="ECO:0000313" key="3">
    <source>
        <dbReference type="Proteomes" id="UP001230504"/>
    </source>
</evidence>
<dbReference type="AlphaFoldDB" id="A0AAD8PUH3"/>
<evidence type="ECO:0000313" key="2">
    <source>
        <dbReference type="EMBL" id="KAK1580319.1"/>
    </source>
</evidence>
<dbReference type="GeneID" id="85436572"/>
<evidence type="ECO:0000256" key="1">
    <source>
        <dbReference type="SAM" id="SignalP"/>
    </source>
</evidence>
<sequence>MAWLIAPYIIILGLRVRLDYAATAAAWLAATQGARLSDLTGHFRLICRPTTTTVRIARQARVSGHKLHRQKSSCPEVYNLFPSRSSSAVREFYMRQGGHRMDAGRVEYEQGSTRRLFACRWQKYDEVIFSAHRCFAAFVWASAASPTPCPSVWVGHLRCDRACRPHS</sequence>
<gene>
    <name evidence="2" type="ORF">LY79DRAFT_310046</name>
</gene>
<evidence type="ECO:0008006" key="4">
    <source>
        <dbReference type="Google" id="ProtNLM"/>
    </source>
</evidence>
<dbReference type="Proteomes" id="UP001230504">
    <property type="component" value="Unassembled WGS sequence"/>
</dbReference>
<dbReference type="EMBL" id="JAHLJV010000056">
    <property type="protein sequence ID" value="KAK1580319.1"/>
    <property type="molecule type" value="Genomic_DNA"/>
</dbReference>
<proteinExistence type="predicted"/>
<organism evidence="2 3">
    <name type="scientific">Colletotrichum navitas</name>
    <dbReference type="NCBI Taxonomy" id="681940"/>
    <lineage>
        <taxon>Eukaryota</taxon>
        <taxon>Fungi</taxon>
        <taxon>Dikarya</taxon>
        <taxon>Ascomycota</taxon>
        <taxon>Pezizomycotina</taxon>
        <taxon>Sordariomycetes</taxon>
        <taxon>Hypocreomycetidae</taxon>
        <taxon>Glomerellales</taxon>
        <taxon>Glomerellaceae</taxon>
        <taxon>Colletotrichum</taxon>
        <taxon>Colletotrichum graminicola species complex</taxon>
    </lineage>
</organism>